<proteinExistence type="predicted"/>
<evidence type="ECO:0000313" key="2">
    <source>
        <dbReference type="Proteomes" id="UP001164250"/>
    </source>
</evidence>
<reference evidence="2" key="1">
    <citation type="journal article" date="2023" name="G3 (Bethesda)">
        <title>Genome assembly and association tests identify interacting loci associated with vigor, precocity, and sex in interspecific pistachio rootstocks.</title>
        <authorList>
            <person name="Palmer W."/>
            <person name="Jacygrad E."/>
            <person name="Sagayaradj S."/>
            <person name="Cavanaugh K."/>
            <person name="Han R."/>
            <person name="Bertier L."/>
            <person name="Beede B."/>
            <person name="Kafkas S."/>
            <person name="Golino D."/>
            <person name="Preece J."/>
            <person name="Michelmore R."/>
        </authorList>
    </citation>
    <scope>NUCLEOTIDE SEQUENCE [LARGE SCALE GENOMIC DNA]</scope>
</reference>
<protein>
    <submittedName>
        <fullName evidence="1">Uncharacterized protein</fullName>
    </submittedName>
</protein>
<evidence type="ECO:0000313" key="1">
    <source>
        <dbReference type="EMBL" id="KAJ0101133.1"/>
    </source>
</evidence>
<accession>A0ACC1BPX5</accession>
<name>A0ACC1BPX5_9ROSI</name>
<comment type="caution">
    <text evidence="1">The sequence shown here is derived from an EMBL/GenBank/DDBJ whole genome shotgun (WGS) entry which is preliminary data.</text>
</comment>
<gene>
    <name evidence="1" type="ORF">Patl1_04478</name>
</gene>
<organism evidence="1 2">
    <name type="scientific">Pistacia atlantica</name>
    <dbReference type="NCBI Taxonomy" id="434234"/>
    <lineage>
        <taxon>Eukaryota</taxon>
        <taxon>Viridiplantae</taxon>
        <taxon>Streptophyta</taxon>
        <taxon>Embryophyta</taxon>
        <taxon>Tracheophyta</taxon>
        <taxon>Spermatophyta</taxon>
        <taxon>Magnoliopsida</taxon>
        <taxon>eudicotyledons</taxon>
        <taxon>Gunneridae</taxon>
        <taxon>Pentapetalae</taxon>
        <taxon>rosids</taxon>
        <taxon>malvids</taxon>
        <taxon>Sapindales</taxon>
        <taxon>Anacardiaceae</taxon>
        <taxon>Pistacia</taxon>
    </lineage>
</organism>
<keyword evidence="2" id="KW-1185">Reference proteome</keyword>
<sequence length="163" mass="18259">MKQPFFVNFFHRGYLAPEYASEGLFSIKSGVFSFGILLLEILIGVRNRGFYHPESGLNLTGYAWKLWNEGKPLELIDSVLGESCNISEVTRCIHISLLCVQQYPVDRPTMSTVVVMLGSDSILPQPKQPGFLMDRNLLEPGLSSNNYGLMSKNEISISLLEAR</sequence>
<dbReference type="Proteomes" id="UP001164250">
    <property type="component" value="Chromosome 3"/>
</dbReference>
<dbReference type="EMBL" id="CM047899">
    <property type="protein sequence ID" value="KAJ0101133.1"/>
    <property type="molecule type" value="Genomic_DNA"/>
</dbReference>